<keyword evidence="2" id="KW-0812">Transmembrane</keyword>
<feature type="region of interest" description="Disordered" evidence="1">
    <location>
        <begin position="102"/>
        <end position="174"/>
    </location>
</feature>
<feature type="transmembrane region" description="Helical" evidence="2">
    <location>
        <begin position="182"/>
        <end position="206"/>
    </location>
</feature>
<protein>
    <submittedName>
        <fullName evidence="3">Uncharacterized protein</fullName>
    </submittedName>
</protein>
<feature type="compositionally biased region" description="Basic and acidic residues" evidence="1">
    <location>
        <begin position="129"/>
        <end position="142"/>
    </location>
</feature>
<keyword evidence="2" id="KW-1133">Transmembrane helix</keyword>
<dbReference type="Proteomes" id="UP000598146">
    <property type="component" value="Unassembled WGS sequence"/>
</dbReference>
<evidence type="ECO:0000313" key="4">
    <source>
        <dbReference type="Proteomes" id="UP000598146"/>
    </source>
</evidence>
<comment type="caution">
    <text evidence="3">The sequence shown here is derived from an EMBL/GenBank/DDBJ whole genome shotgun (WGS) entry which is preliminary data.</text>
</comment>
<organism evidence="3 4">
    <name type="scientific">Actinoplanes aureus</name>
    <dbReference type="NCBI Taxonomy" id="2792083"/>
    <lineage>
        <taxon>Bacteria</taxon>
        <taxon>Bacillati</taxon>
        <taxon>Actinomycetota</taxon>
        <taxon>Actinomycetes</taxon>
        <taxon>Micromonosporales</taxon>
        <taxon>Micromonosporaceae</taxon>
        <taxon>Actinoplanes</taxon>
    </lineage>
</organism>
<keyword evidence="4" id="KW-1185">Reference proteome</keyword>
<evidence type="ECO:0000256" key="1">
    <source>
        <dbReference type="SAM" id="MobiDB-lite"/>
    </source>
</evidence>
<evidence type="ECO:0000256" key="2">
    <source>
        <dbReference type="SAM" id="Phobius"/>
    </source>
</evidence>
<accession>A0A931C5D7</accession>
<name>A0A931C5D7_9ACTN</name>
<gene>
    <name evidence="3" type="ORF">I4J89_05590</name>
</gene>
<keyword evidence="2" id="KW-0472">Membrane</keyword>
<evidence type="ECO:0000313" key="3">
    <source>
        <dbReference type="EMBL" id="MBG0560932.1"/>
    </source>
</evidence>
<feature type="region of interest" description="Disordered" evidence="1">
    <location>
        <begin position="1"/>
        <end position="76"/>
    </location>
</feature>
<dbReference type="EMBL" id="JADQTO010000002">
    <property type="protein sequence ID" value="MBG0560932.1"/>
    <property type="molecule type" value="Genomic_DNA"/>
</dbReference>
<dbReference type="AlphaFoldDB" id="A0A931C5D7"/>
<sequence>MTRHAGGERSGHPDPPPSPDPEPPMPIPPDEPIPIPEPPHATSAAGTDPPVELPVAGGPPPPVARHGGPDVAGASEPHLDLHADTAEHPAVSGAVVHHSAYAPPDPTQVISHTPPEGWHQPPPDGPWHAQHEKPGEWRHVPPEHLAYQHSPPAEAGPEPIWVGPPTGQSPLLPGDPRRRSTVFLSLAFAATLVLCGGGAVSAYFLFRDADNPGSPDPMTAVNRFLTAVYTQQDANAAEDLVCRKSRDETKLAERVEQISTYADGYQGAVFRWDDPTVASRGDDEATVGVRVVMSTDDEKAAAQDLRFTVIRKSGWLVCDVSG</sequence>
<reference evidence="3" key="1">
    <citation type="submission" date="2020-11" db="EMBL/GenBank/DDBJ databases">
        <title>Isolation and identification of active actinomycetes.</title>
        <authorList>
            <person name="Sun X."/>
        </authorList>
    </citation>
    <scope>NUCLEOTIDE SEQUENCE</scope>
    <source>
        <strain evidence="3">NEAU-A11</strain>
    </source>
</reference>
<feature type="compositionally biased region" description="Pro residues" evidence="1">
    <location>
        <begin position="13"/>
        <end position="39"/>
    </location>
</feature>
<proteinExistence type="predicted"/>
<dbReference type="RefSeq" id="WP_196412708.1">
    <property type="nucleotide sequence ID" value="NZ_JADQTO010000002.1"/>
</dbReference>
<feature type="compositionally biased region" description="Basic and acidic residues" evidence="1">
    <location>
        <begin position="1"/>
        <end position="12"/>
    </location>
</feature>